<dbReference type="NCBIfam" id="TIGR00369">
    <property type="entry name" value="unchar_dom_1"/>
    <property type="match status" value="1"/>
</dbReference>
<dbReference type="PANTHER" id="PTHR43240:SF5">
    <property type="entry name" value="1,4-DIHYDROXY-2-NAPHTHOYL-COA THIOESTERASE 1"/>
    <property type="match status" value="1"/>
</dbReference>
<gene>
    <name evidence="4" type="ORF">MFLO_06787</name>
</gene>
<keyword evidence="2" id="KW-0378">Hydrolase</keyword>
<dbReference type="InterPro" id="IPR003736">
    <property type="entry name" value="PAAI_dom"/>
</dbReference>
<proteinExistence type="inferred from homology"/>
<dbReference type="Proteomes" id="UP000019249">
    <property type="component" value="Unassembled WGS sequence"/>
</dbReference>
<dbReference type="Gene3D" id="3.10.129.10">
    <property type="entry name" value="Hotdog Thioesterase"/>
    <property type="match status" value="1"/>
</dbReference>
<dbReference type="RefSeq" id="WP_036097029.1">
    <property type="nucleotide sequence ID" value="NZ_AODF01000011.1"/>
</dbReference>
<evidence type="ECO:0000313" key="4">
    <source>
        <dbReference type="EMBL" id="EUJ32413.1"/>
    </source>
</evidence>
<comment type="caution">
    <text evidence="4">The sequence shown here is derived from an EMBL/GenBank/DDBJ whole genome shotgun (WGS) entry which is preliminary data.</text>
</comment>
<name>A0ABN0RFQ5_9LIST</name>
<comment type="similarity">
    <text evidence="1">Belongs to the thioesterase PaaI family.</text>
</comment>
<sequence length="124" mass="13176">MDFAENIGIETISVSTQEVELKLVVTDKVKQPFGFLHGGVSVALAEHAASIGAKAAVPSDHVVFGLEINANHIKSVSEGVVTAKATPIHQGRSTQVWQIIITNESGETICVSRCTLAVRPSRTK</sequence>
<evidence type="ECO:0000313" key="5">
    <source>
        <dbReference type="Proteomes" id="UP000019249"/>
    </source>
</evidence>
<dbReference type="NCBIfam" id="NF047425">
    <property type="entry name" value="MenI_Listeria"/>
    <property type="match status" value="1"/>
</dbReference>
<dbReference type="CDD" id="cd03443">
    <property type="entry name" value="PaaI_thioesterase"/>
    <property type="match status" value="1"/>
</dbReference>
<dbReference type="EMBL" id="AODF01000011">
    <property type="protein sequence ID" value="EUJ32413.1"/>
    <property type="molecule type" value="Genomic_DNA"/>
</dbReference>
<organism evidence="4 5">
    <name type="scientific">Listeria floridensis FSL S10-1187</name>
    <dbReference type="NCBI Taxonomy" id="1265817"/>
    <lineage>
        <taxon>Bacteria</taxon>
        <taxon>Bacillati</taxon>
        <taxon>Bacillota</taxon>
        <taxon>Bacilli</taxon>
        <taxon>Bacillales</taxon>
        <taxon>Listeriaceae</taxon>
        <taxon>Listeria</taxon>
    </lineage>
</organism>
<evidence type="ECO:0000259" key="3">
    <source>
        <dbReference type="Pfam" id="PF03061"/>
    </source>
</evidence>
<dbReference type="PANTHER" id="PTHR43240">
    <property type="entry name" value="1,4-DIHYDROXY-2-NAPHTHOYL-COA THIOESTERASE 1"/>
    <property type="match status" value="1"/>
</dbReference>
<keyword evidence="5" id="KW-1185">Reference proteome</keyword>
<reference evidence="4 5" key="1">
    <citation type="journal article" date="2014" name="Int. J. Syst. Evol. Microbiol.">
        <title>Listeria floridensis sp. nov., Listeria aquatica sp. nov., Listeria cornellensis sp. nov., Listeria riparia sp. nov. and Listeria grandensis sp. nov., from agricultural and natural environments.</title>
        <authorList>
            <person name="den Bakker H.C."/>
            <person name="Warchocki S."/>
            <person name="Wright E.M."/>
            <person name="Allred A.F."/>
            <person name="Ahlstrom C."/>
            <person name="Manuel C.S."/>
            <person name="Stasiewicz M.J."/>
            <person name="Burrell A."/>
            <person name="Roof S."/>
            <person name="Strawn L."/>
            <person name="Fortes E.D."/>
            <person name="Nightingale K.K."/>
            <person name="Kephart D."/>
            <person name="Wiedmann M."/>
        </authorList>
    </citation>
    <scope>NUCLEOTIDE SEQUENCE [LARGE SCALE GENOMIC DNA]</scope>
    <source>
        <strain evidence="4 5">FSL S10-1187</strain>
    </source>
</reference>
<protein>
    <recommendedName>
        <fullName evidence="3">Thioesterase domain-containing protein</fullName>
    </recommendedName>
</protein>
<dbReference type="Pfam" id="PF03061">
    <property type="entry name" value="4HBT"/>
    <property type="match status" value="1"/>
</dbReference>
<evidence type="ECO:0000256" key="2">
    <source>
        <dbReference type="ARBA" id="ARBA00022801"/>
    </source>
</evidence>
<dbReference type="InterPro" id="IPR029069">
    <property type="entry name" value="HotDog_dom_sf"/>
</dbReference>
<feature type="domain" description="Thioesterase" evidence="3">
    <location>
        <begin position="33"/>
        <end position="110"/>
    </location>
</feature>
<evidence type="ECO:0000256" key="1">
    <source>
        <dbReference type="ARBA" id="ARBA00008324"/>
    </source>
</evidence>
<dbReference type="SUPFAM" id="SSF54637">
    <property type="entry name" value="Thioesterase/thiol ester dehydrase-isomerase"/>
    <property type="match status" value="1"/>
</dbReference>
<accession>A0ABN0RFQ5</accession>
<dbReference type="InterPro" id="IPR006683">
    <property type="entry name" value="Thioestr_dom"/>
</dbReference>